<evidence type="ECO:0000313" key="4">
    <source>
        <dbReference type="Proteomes" id="UP000231962"/>
    </source>
</evidence>
<dbReference type="SUPFAM" id="SSF159245">
    <property type="entry name" value="AttH-like"/>
    <property type="match status" value="1"/>
</dbReference>
<reference evidence="4 5" key="1">
    <citation type="submission" date="2017-07" db="EMBL/GenBank/DDBJ databases">
        <title>Leptospira spp. isolated from tropical soils.</title>
        <authorList>
            <person name="Thibeaux R."/>
            <person name="Iraola G."/>
            <person name="Ferres I."/>
            <person name="Bierque E."/>
            <person name="Girault D."/>
            <person name="Soupe-Gilbert M.-E."/>
            <person name="Picardeau M."/>
            <person name="Goarant C."/>
        </authorList>
    </citation>
    <scope>NUCLEOTIDE SEQUENCE [LARGE SCALE GENOMIC DNA]</scope>
    <source>
        <strain evidence="3 5">FH1-B-B1</strain>
        <strain evidence="2 4">FH1-B-C1</strain>
    </source>
</reference>
<proteinExistence type="predicted"/>
<accession>A0A2M9ZRI3</accession>
<organism evidence="3 5">
    <name type="scientific">Leptospira perolatii</name>
    <dbReference type="NCBI Taxonomy" id="2023191"/>
    <lineage>
        <taxon>Bacteria</taxon>
        <taxon>Pseudomonadati</taxon>
        <taxon>Spirochaetota</taxon>
        <taxon>Spirochaetia</taxon>
        <taxon>Leptospirales</taxon>
        <taxon>Leptospiraceae</taxon>
        <taxon>Leptospira</taxon>
    </lineage>
</organism>
<evidence type="ECO:0000313" key="5">
    <source>
        <dbReference type="Proteomes" id="UP000231990"/>
    </source>
</evidence>
<dbReference type="Proteomes" id="UP000231990">
    <property type="component" value="Unassembled WGS sequence"/>
</dbReference>
<dbReference type="RefSeq" id="WP_100712099.1">
    <property type="nucleotide sequence ID" value="NZ_NPDY01000001.1"/>
</dbReference>
<dbReference type="Gene3D" id="2.40.370.10">
    <property type="entry name" value="AttH-like domain"/>
    <property type="match status" value="2"/>
</dbReference>
<evidence type="ECO:0000313" key="2">
    <source>
        <dbReference type="EMBL" id="PJZ71157.1"/>
    </source>
</evidence>
<dbReference type="EMBL" id="NPDZ01000001">
    <property type="protein sequence ID" value="PJZ74690.1"/>
    <property type="molecule type" value="Genomic_DNA"/>
</dbReference>
<dbReference type="InterPro" id="IPR023374">
    <property type="entry name" value="AttH-like_dom_sf"/>
</dbReference>
<dbReference type="OrthoDB" id="9770826at2"/>
<comment type="caution">
    <text evidence="3">The sequence shown here is derived from an EMBL/GenBank/DDBJ whole genome shotgun (WGS) entry which is preliminary data.</text>
</comment>
<dbReference type="EMBL" id="NPDY01000001">
    <property type="protein sequence ID" value="PJZ71157.1"/>
    <property type="molecule type" value="Genomic_DNA"/>
</dbReference>
<gene>
    <name evidence="2" type="ORF">CH360_01165</name>
    <name evidence="3" type="ORF">CH373_01165</name>
</gene>
<evidence type="ECO:0000259" key="1">
    <source>
        <dbReference type="Pfam" id="PF07143"/>
    </source>
</evidence>
<dbReference type="Proteomes" id="UP000231962">
    <property type="component" value="Unassembled WGS sequence"/>
</dbReference>
<name>A0A2M9ZRI3_9LEPT</name>
<feature type="domain" description="AttH" evidence="1">
    <location>
        <begin position="57"/>
        <end position="222"/>
    </location>
</feature>
<evidence type="ECO:0000313" key="3">
    <source>
        <dbReference type="EMBL" id="PJZ74690.1"/>
    </source>
</evidence>
<dbReference type="PANTHER" id="PTHR38591:SF1">
    <property type="entry name" value="BLL1000 PROTEIN"/>
    <property type="match status" value="1"/>
</dbReference>
<dbReference type="AlphaFoldDB" id="A0A2M9ZRI3"/>
<dbReference type="PANTHER" id="PTHR38591">
    <property type="entry name" value="HYDROLASE"/>
    <property type="match status" value="1"/>
</dbReference>
<dbReference type="InterPro" id="IPR010791">
    <property type="entry name" value="AttH_dom"/>
</dbReference>
<sequence length="364" mass="41925">MYFLPRINYRYKFSVSLKIFSFLLFAIILIPSETKSVNSRSQFQFPKDHLFHSGYKVEWCYFVGNLTSKSGKQLGYELSFFRAFVGSSVAVYPVHFAISDIANKKHYSAQALERELGNLAGVKENSLWSGDFRMDIRGPTELQLRAYPRNSPGLSLELNLSYEPGQILIHGNHGKSTKSRRFPEIYTYYYSIPRMKTNGKLVLEGQSHEIASGTSWMDHEWSAHEKESSSINLFANSNSWDWVCIQLEDGSDIMAFNFRSQLNAESETFGTFRQDKEQVHFEKEGELAFTRAGKKWTSSVSGRNYWTEWNLKSEKFDLRIQPKFEAQEFDARPTTGIIYWEGAISVEGEKEGKPVRGSGYLELR</sequence>
<keyword evidence="4" id="KW-1185">Reference proteome</keyword>
<protein>
    <submittedName>
        <fullName evidence="3">Carotenoid 1,2-hydratase</fullName>
    </submittedName>
</protein>
<dbReference type="Pfam" id="PF07143">
    <property type="entry name" value="CrtC"/>
    <property type="match status" value="1"/>
</dbReference>
<dbReference type="Pfam" id="PF17186">
    <property type="entry name" value="Lipocalin_9"/>
    <property type="match status" value="1"/>
</dbReference>